<evidence type="ECO:0000313" key="1">
    <source>
        <dbReference type="EMBL" id="KAA8524175.1"/>
    </source>
</evidence>
<reference evidence="1 2" key="1">
    <citation type="submission" date="2019-09" db="EMBL/GenBank/DDBJ databases">
        <title>A chromosome-level genome assembly of the Chinese tupelo Nyssa sinensis.</title>
        <authorList>
            <person name="Yang X."/>
            <person name="Kang M."/>
            <person name="Yang Y."/>
            <person name="Xiong H."/>
            <person name="Wang M."/>
            <person name="Zhang Z."/>
            <person name="Wang Z."/>
            <person name="Wu H."/>
            <person name="Ma T."/>
            <person name="Liu J."/>
            <person name="Xi Z."/>
        </authorList>
    </citation>
    <scope>NUCLEOTIDE SEQUENCE [LARGE SCALE GENOMIC DNA]</scope>
    <source>
        <strain evidence="1">J267</strain>
        <tissue evidence="1">Leaf</tissue>
    </source>
</reference>
<name>A0A5J4ZZC6_9ASTE</name>
<dbReference type="EMBL" id="CM018047">
    <property type="protein sequence ID" value="KAA8524175.1"/>
    <property type="molecule type" value="Genomic_DNA"/>
</dbReference>
<organism evidence="1 2">
    <name type="scientific">Nyssa sinensis</name>
    <dbReference type="NCBI Taxonomy" id="561372"/>
    <lineage>
        <taxon>Eukaryota</taxon>
        <taxon>Viridiplantae</taxon>
        <taxon>Streptophyta</taxon>
        <taxon>Embryophyta</taxon>
        <taxon>Tracheophyta</taxon>
        <taxon>Spermatophyta</taxon>
        <taxon>Magnoliopsida</taxon>
        <taxon>eudicotyledons</taxon>
        <taxon>Gunneridae</taxon>
        <taxon>Pentapetalae</taxon>
        <taxon>asterids</taxon>
        <taxon>Cornales</taxon>
        <taxon>Nyssaceae</taxon>
        <taxon>Nyssa</taxon>
    </lineage>
</organism>
<evidence type="ECO:0000313" key="2">
    <source>
        <dbReference type="Proteomes" id="UP000325577"/>
    </source>
</evidence>
<dbReference type="AlphaFoldDB" id="A0A5J4ZZC6"/>
<gene>
    <name evidence="1" type="ORF">F0562_010394</name>
</gene>
<protein>
    <submittedName>
        <fullName evidence="1">Uncharacterized protein</fullName>
    </submittedName>
</protein>
<keyword evidence="2" id="KW-1185">Reference proteome</keyword>
<dbReference type="Proteomes" id="UP000325577">
    <property type="component" value="Linkage Group LG4"/>
</dbReference>
<sequence>MVARGIEAWERRSGDGFWLSWGCDVVVLSVATVDDGQYHGNQRNRPRRQEFGSRVDGFCDGRRRDGSSGLGEICRGCWEIRVTAAAMGVQNGVVELLRVGQQLQ</sequence>
<proteinExistence type="predicted"/>
<accession>A0A5J4ZZC6</accession>